<protein>
    <submittedName>
        <fullName evidence="6">Uncharacterized protein</fullName>
    </submittedName>
</protein>
<reference evidence="7" key="1">
    <citation type="submission" date="2016-10" db="EMBL/GenBank/DDBJ databases">
        <authorList>
            <person name="Varghese N."/>
            <person name="Submissions S."/>
        </authorList>
    </citation>
    <scope>NUCLEOTIDE SEQUENCE [LARGE SCALE GENOMIC DNA]</scope>
    <source>
        <strain evidence="7">CGMCC 1.8895</strain>
    </source>
</reference>
<keyword evidence="4 5" id="KW-0472">Membrane</keyword>
<dbReference type="OrthoDB" id="2365314at2"/>
<keyword evidence="1" id="KW-1003">Cell membrane</keyword>
<evidence type="ECO:0000256" key="3">
    <source>
        <dbReference type="ARBA" id="ARBA00022989"/>
    </source>
</evidence>
<keyword evidence="7" id="KW-1185">Reference proteome</keyword>
<feature type="transmembrane region" description="Helical" evidence="5">
    <location>
        <begin position="6"/>
        <end position="25"/>
    </location>
</feature>
<keyword evidence="2 5" id="KW-0812">Transmembrane</keyword>
<keyword evidence="3 5" id="KW-1133">Transmembrane helix</keyword>
<name>A0A1G9ECZ3_9BACL</name>
<evidence type="ECO:0000256" key="4">
    <source>
        <dbReference type="ARBA" id="ARBA00023136"/>
    </source>
</evidence>
<feature type="transmembrane region" description="Helical" evidence="5">
    <location>
        <begin position="68"/>
        <end position="89"/>
    </location>
</feature>
<evidence type="ECO:0000313" key="6">
    <source>
        <dbReference type="EMBL" id="SDK74022.1"/>
    </source>
</evidence>
<dbReference type="Proteomes" id="UP000199008">
    <property type="component" value="Unassembled WGS sequence"/>
</dbReference>
<gene>
    <name evidence="6" type="ORF">SAMN05216216_10851</name>
</gene>
<evidence type="ECO:0000256" key="5">
    <source>
        <dbReference type="SAM" id="Phobius"/>
    </source>
</evidence>
<dbReference type="RefSeq" id="WP_092985804.1">
    <property type="nucleotide sequence ID" value="NZ_FNFY01000008.1"/>
</dbReference>
<dbReference type="Pfam" id="PF07457">
    <property type="entry name" value="DUF1516"/>
    <property type="match status" value="1"/>
</dbReference>
<dbReference type="STRING" id="576118.SAMN05216216_10851"/>
<evidence type="ECO:0000313" key="7">
    <source>
        <dbReference type="Proteomes" id="UP000199008"/>
    </source>
</evidence>
<feature type="transmembrane region" description="Helical" evidence="5">
    <location>
        <begin position="37"/>
        <end position="56"/>
    </location>
</feature>
<dbReference type="EMBL" id="FNFY01000008">
    <property type="protein sequence ID" value="SDK74022.1"/>
    <property type="molecule type" value="Genomic_DNA"/>
</dbReference>
<sequence length="128" mass="13730">MIHLHLTTIVLAVILYVIALVFYQKGGEGNAGKMSHMILRADYIFLIFSGLIVYIQNMEGIGASGGHMMYGLKVLFGLAVVALMEMSLIKTQKGSGSANTLKIIAIIVLVITVGLGIYLPLGPLSSMF</sequence>
<evidence type="ECO:0000256" key="2">
    <source>
        <dbReference type="ARBA" id="ARBA00022692"/>
    </source>
</evidence>
<dbReference type="AlphaFoldDB" id="A0A1G9ECZ3"/>
<dbReference type="InterPro" id="IPR010899">
    <property type="entry name" value="UPF0344"/>
</dbReference>
<organism evidence="6 7">
    <name type="scientific">Lacicoccus qingdaonensis</name>
    <dbReference type="NCBI Taxonomy" id="576118"/>
    <lineage>
        <taxon>Bacteria</taxon>
        <taxon>Bacillati</taxon>
        <taxon>Bacillota</taxon>
        <taxon>Bacilli</taxon>
        <taxon>Bacillales</taxon>
        <taxon>Salinicoccaceae</taxon>
        <taxon>Lacicoccus</taxon>
    </lineage>
</organism>
<accession>A0A1G9ECZ3</accession>
<proteinExistence type="predicted"/>
<feature type="transmembrane region" description="Helical" evidence="5">
    <location>
        <begin position="101"/>
        <end position="121"/>
    </location>
</feature>
<evidence type="ECO:0000256" key="1">
    <source>
        <dbReference type="ARBA" id="ARBA00022475"/>
    </source>
</evidence>